<organism evidence="1 2">
    <name type="scientific">Hibiscus sabdariffa</name>
    <name type="common">roselle</name>
    <dbReference type="NCBI Taxonomy" id="183260"/>
    <lineage>
        <taxon>Eukaryota</taxon>
        <taxon>Viridiplantae</taxon>
        <taxon>Streptophyta</taxon>
        <taxon>Embryophyta</taxon>
        <taxon>Tracheophyta</taxon>
        <taxon>Spermatophyta</taxon>
        <taxon>Magnoliopsida</taxon>
        <taxon>eudicotyledons</taxon>
        <taxon>Gunneridae</taxon>
        <taxon>Pentapetalae</taxon>
        <taxon>rosids</taxon>
        <taxon>malvids</taxon>
        <taxon>Malvales</taxon>
        <taxon>Malvaceae</taxon>
        <taxon>Malvoideae</taxon>
        <taxon>Hibiscus</taxon>
    </lineage>
</organism>
<keyword evidence="2" id="KW-1185">Reference proteome</keyword>
<evidence type="ECO:0000313" key="2">
    <source>
        <dbReference type="Proteomes" id="UP001396334"/>
    </source>
</evidence>
<protein>
    <submittedName>
        <fullName evidence="1">Uncharacterized protein</fullName>
    </submittedName>
</protein>
<name>A0ABR2A523_9ROSI</name>
<accession>A0ABR2A523</accession>
<dbReference type="Proteomes" id="UP001396334">
    <property type="component" value="Unassembled WGS sequence"/>
</dbReference>
<proteinExistence type="predicted"/>
<evidence type="ECO:0000313" key="1">
    <source>
        <dbReference type="EMBL" id="KAK8488139.1"/>
    </source>
</evidence>
<dbReference type="EMBL" id="JBBPBN010000361">
    <property type="protein sequence ID" value="KAK8488139.1"/>
    <property type="molecule type" value="Genomic_DNA"/>
</dbReference>
<reference evidence="1 2" key="1">
    <citation type="journal article" date="2024" name="G3 (Bethesda)">
        <title>Genome assembly of Hibiscus sabdariffa L. provides insights into metabolisms of medicinal natural products.</title>
        <authorList>
            <person name="Kim T."/>
        </authorList>
    </citation>
    <scope>NUCLEOTIDE SEQUENCE [LARGE SCALE GENOMIC DNA]</scope>
    <source>
        <strain evidence="1">TK-2024</strain>
        <tissue evidence="1">Old leaves</tissue>
    </source>
</reference>
<comment type="caution">
    <text evidence="1">The sequence shown here is derived from an EMBL/GenBank/DDBJ whole genome shotgun (WGS) entry which is preliminary data.</text>
</comment>
<sequence>MNSCQPETLPYDTENPIIKGKEHCKVITLRSRKQTREVLNNSPTSIPDQGESSKVDPIIKDGIEKSINVVTPRIIIHLPSVLQSMMSEQP</sequence>
<gene>
    <name evidence="1" type="ORF">V6N11_068249</name>
</gene>